<dbReference type="SMART" id="SM00460">
    <property type="entry name" value="TGc"/>
    <property type="match status" value="1"/>
</dbReference>
<dbReference type="InterPro" id="IPR032485">
    <property type="entry name" value="LRP1-like_beta_prop"/>
</dbReference>
<dbReference type="EMBL" id="WHNZ01000050">
    <property type="protein sequence ID" value="NOV02960.1"/>
    <property type="molecule type" value="Genomic_DNA"/>
</dbReference>
<dbReference type="InterPro" id="IPR002931">
    <property type="entry name" value="Transglutaminase-like"/>
</dbReference>
<dbReference type="Pfam" id="PF01841">
    <property type="entry name" value="Transglut_core"/>
    <property type="match status" value="1"/>
</dbReference>
<dbReference type="Pfam" id="PF07833">
    <property type="entry name" value="Cu_amine_oxidN1"/>
    <property type="match status" value="1"/>
</dbReference>
<organism evidence="2 3">
    <name type="scientific">Paenibacillus planticolens</name>
    <dbReference type="NCBI Taxonomy" id="2654976"/>
    <lineage>
        <taxon>Bacteria</taxon>
        <taxon>Bacillati</taxon>
        <taxon>Bacillota</taxon>
        <taxon>Bacilli</taxon>
        <taxon>Bacillales</taxon>
        <taxon>Paenibacillaceae</taxon>
        <taxon>Paenibacillus</taxon>
    </lineage>
</organism>
<keyword evidence="3" id="KW-1185">Reference proteome</keyword>
<dbReference type="SUPFAM" id="SSF55383">
    <property type="entry name" value="Copper amine oxidase, domain N"/>
    <property type="match status" value="1"/>
</dbReference>
<name>A0ABX1ZV90_9BACL</name>
<protein>
    <recommendedName>
        <fullName evidence="1">Transglutaminase-like domain-containing protein</fullName>
    </recommendedName>
</protein>
<dbReference type="Proteomes" id="UP000618579">
    <property type="component" value="Unassembled WGS sequence"/>
</dbReference>
<dbReference type="Gene3D" id="3.30.457.10">
    <property type="entry name" value="Copper amine oxidase-like, N-terminal domain"/>
    <property type="match status" value="1"/>
</dbReference>
<evidence type="ECO:0000313" key="3">
    <source>
        <dbReference type="Proteomes" id="UP000618579"/>
    </source>
</evidence>
<dbReference type="Pfam" id="PF16472">
    <property type="entry name" value="DUF5050"/>
    <property type="match status" value="1"/>
</dbReference>
<reference evidence="2 3" key="1">
    <citation type="submission" date="2019-10" db="EMBL/GenBank/DDBJ databases">
        <title>Description of Paenibacillus pedi sp. nov.</title>
        <authorList>
            <person name="Carlier A."/>
            <person name="Qi S."/>
        </authorList>
    </citation>
    <scope>NUCLEOTIDE SEQUENCE [LARGE SCALE GENOMIC DNA]</scope>
    <source>
        <strain evidence="2 3">LMG 31457</strain>
    </source>
</reference>
<evidence type="ECO:0000259" key="1">
    <source>
        <dbReference type="SMART" id="SM00460"/>
    </source>
</evidence>
<dbReference type="InterPro" id="IPR012854">
    <property type="entry name" value="Cu_amine_oxidase-like_N"/>
</dbReference>
<dbReference type="InterPro" id="IPR036582">
    <property type="entry name" value="Mao_N_sf"/>
</dbReference>
<dbReference type="InterPro" id="IPR052557">
    <property type="entry name" value="CAP/Cytokinesis_protein"/>
</dbReference>
<accession>A0ABX1ZV90</accession>
<feature type="domain" description="Transglutaminase-like" evidence="1">
    <location>
        <begin position="230"/>
        <end position="296"/>
    </location>
</feature>
<proteinExistence type="predicted"/>
<dbReference type="PANTHER" id="PTHR46333">
    <property type="entry name" value="CYTOKINESIS PROTEIN 3"/>
    <property type="match status" value="1"/>
</dbReference>
<sequence length="594" mass="66346">MVRLFHMDAKTEVPKLKEVYSMFRKPLKTLVVSVTLIGSLLAPTATSADSFNPDKVPVLVDSVPQDFEQPAILRDGSTLVPMRSIFEALSASVKWESSTKTVTAVKGTKTMTLTIGSANATINGGVIWLPALPEIYNDTTYVPLRVVAEALDANVDWDSYNSRVSITSYDKLSPFDRKVTDILNEIITPSMTPFQKVYAIHKYVVNHVEYDYLNFRRNTVPSSDGSARGTLLNGIAVCEGYAEAMSYLLTKVGIENNLVIGNATTEDNVTGRLSNVNHAWNAVKLNDKWYYLDATWDDLNLNLAEDYKVHTLTFEGDPHRYYYSGLQPFGDLTFEFFLKSEDHMRGHVVVGGKSPTNADTYYDSVFDSAQLISDEGNELYLYRELKLTPEEEANNEKLDQWARLRKIDLIHIDKDGKITYPARGILLSSPSLSLILNNGFIYYDSYQDGEINLVRTPLTTLKTGAVDEPTLVLKNVNNNIIYTDKFILYAIPDGEKSPYTMSFHLVDLKTLTDSLIVSNVGHLSYAIYGDYLYYLDAIVTPKHIGDGILKRVKLTGGSVETLVSDEDILRILSVKDGVITYDVSGNITKTMPTP</sequence>
<dbReference type="Gene3D" id="3.10.620.30">
    <property type="match status" value="1"/>
</dbReference>
<dbReference type="InterPro" id="IPR038765">
    <property type="entry name" value="Papain-like_cys_pep_sf"/>
</dbReference>
<dbReference type="PANTHER" id="PTHR46333:SF2">
    <property type="entry name" value="CYTOKINESIS PROTEIN 3"/>
    <property type="match status" value="1"/>
</dbReference>
<dbReference type="SUPFAM" id="SSF54001">
    <property type="entry name" value="Cysteine proteinases"/>
    <property type="match status" value="1"/>
</dbReference>
<comment type="caution">
    <text evidence="2">The sequence shown here is derived from an EMBL/GenBank/DDBJ whole genome shotgun (WGS) entry which is preliminary data.</text>
</comment>
<evidence type="ECO:0000313" key="2">
    <source>
        <dbReference type="EMBL" id="NOV02960.1"/>
    </source>
</evidence>
<gene>
    <name evidence="2" type="ORF">GC097_23420</name>
</gene>